<dbReference type="RefSeq" id="WP_141849701.1">
    <property type="nucleotide sequence ID" value="NZ_BAAAPR010000012.1"/>
</dbReference>
<dbReference type="AlphaFoldDB" id="A0A542E561"/>
<evidence type="ECO:0000256" key="3">
    <source>
        <dbReference type="ARBA" id="ARBA00006288"/>
    </source>
</evidence>
<dbReference type="GO" id="GO:0071949">
    <property type="term" value="F:FAD binding"/>
    <property type="evidence" value="ECO:0007669"/>
    <property type="project" value="InterPro"/>
</dbReference>
<dbReference type="EC" id="1.3.3.6" evidence="4"/>
<evidence type="ECO:0000259" key="13">
    <source>
        <dbReference type="Pfam" id="PF22924"/>
    </source>
</evidence>
<protein>
    <recommendedName>
        <fullName evidence="4">acyl-CoA oxidase</fullName>
        <ecNumber evidence="4">1.3.3.6</ecNumber>
    </recommendedName>
</protein>
<dbReference type="InterPro" id="IPR002655">
    <property type="entry name" value="Acyl-CoA_oxidase_C"/>
</dbReference>
<dbReference type="GO" id="GO:0055088">
    <property type="term" value="P:lipid homeostasis"/>
    <property type="evidence" value="ECO:0007669"/>
    <property type="project" value="TreeGrafter"/>
</dbReference>
<proteinExistence type="inferred from homology"/>
<dbReference type="Pfam" id="PF22924">
    <property type="entry name" value="ACOX_C_alpha1"/>
    <property type="match status" value="1"/>
</dbReference>
<dbReference type="Pfam" id="PF02770">
    <property type="entry name" value="Acyl-CoA_dh_M"/>
    <property type="match status" value="1"/>
</dbReference>
<dbReference type="InterPro" id="IPR055060">
    <property type="entry name" value="ACOX_C_alpha1"/>
</dbReference>
<keyword evidence="5" id="KW-0285">Flavoprotein</keyword>
<sequence>MSELATALTAALGGRWSHVRDSLRAQDPALFAPPAGEPTTEEYRAHTTAQLALLAEQPYARDGVLPSQGGTGDLGANVTAFEMLGHGDLSLWVKAGVHFGLYGGAVTNLGLPRHQRWVDAMLDLSVPGCFAMTETGHGSNVQQLGTTATYDAATDELVVHTPSVTARKDYIGNAARDARMAAVFAQLVTDEGEHGVHCVLVPIRDARGRVRRGVTIGDDGPKAGLRGVDNGRLTFDHVRVPRENLLGRYGDLDDRGRYTSPIDNPNRRFFTMLGTLVRGRISVAAGAGAATRSALAIATRYAEHRRQFGAPGSEREVAVLDYRVHQRKLLPAVATSYALAFAQNELVELMHEVQTSTTPVPEQQQRELEARAAAIKVASTSHATAAIQTAREACGGAGYLSVNRLVDLKADTDVFTTFEGDNTVLLQLVGKGLLTEFGEGFQELGTLGRLRFGAGVVTEALLERTSTKSLVRRLIAAAPSRDTDAAGGSGLGRGRQLELFADRERHLLEGVARRLQRALRADDQFAVFNDAQDHLVAAARAHVDRVVLEAFAAGVEACTDPAARALLGTVCDLYALSTIEANRGWYLEHERLTPVHSKQVVAAVNVLCGQLRPHARDLVDGFGIPDAWLGTELLEPLEETVDREPTADPAAVA</sequence>
<evidence type="ECO:0000313" key="14">
    <source>
        <dbReference type="EMBL" id="TQJ10483.1"/>
    </source>
</evidence>
<keyword evidence="10" id="KW-0576">Peroxisome</keyword>
<keyword evidence="9" id="KW-0443">Lipid metabolism</keyword>
<keyword evidence="8" id="KW-0560">Oxidoreductase</keyword>
<dbReference type="PIRSF" id="PIRSF000168">
    <property type="entry name" value="Acyl-CoA_oxidase"/>
    <property type="match status" value="1"/>
</dbReference>
<dbReference type="Gene3D" id="1.20.140.10">
    <property type="entry name" value="Butyryl-CoA Dehydrogenase, subunit A, domain 3"/>
    <property type="match status" value="2"/>
</dbReference>
<evidence type="ECO:0000256" key="5">
    <source>
        <dbReference type="ARBA" id="ARBA00022630"/>
    </source>
</evidence>
<keyword evidence="7" id="KW-0276">Fatty acid metabolism</keyword>
<dbReference type="FunFam" id="1.20.140.10:FF:000007">
    <property type="entry name" value="Acyl-coenzyme A oxidase"/>
    <property type="match status" value="1"/>
</dbReference>
<evidence type="ECO:0000256" key="6">
    <source>
        <dbReference type="ARBA" id="ARBA00022827"/>
    </source>
</evidence>
<dbReference type="InterPro" id="IPR009100">
    <property type="entry name" value="AcylCoA_DH/oxidase_NM_dom_sf"/>
</dbReference>
<accession>A0A542E561</accession>
<feature type="domain" description="Acyl-CoA oxidase C-terminal" evidence="11">
    <location>
        <begin position="497"/>
        <end position="630"/>
    </location>
</feature>
<comment type="caution">
    <text evidence="14">The sequence shown here is derived from an EMBL/GenBank/DDBJ whole genome shotgun (WGS) entry which is preliminary data.</text>
</comment>
<dbReference type="GO" id="GO:0033540">
    <property type="term" value="P:fatty acid beta-oxidation using acyl-CoA oxidase"/>
    <property type="evidence" value="ECO:0007669"/>
    <property type="project" value="TreeGrafter"/>
</dbReference>
<organism evidence="14 15">
    <name type="scientific">Lapillicoccus jejuensis</name>
    <dbReference type="NCBI Taxonomy" id="402171"/>
    <lineage>
        <taxon>Bacteria</taxon>
        <taxon>Bacillati</taxon>
        <taxon>Actinomycetota</taxon>
        <taxon>Actinomycetes</taxon>
        <taxon>Micrococcales</taxon>
        <taxon>Intrasporangiaceae</taxon>
        <taxon>Lapillicoccus</taxon>
    </lineage>
</organism>
<evidence type="ECO:0000256" key="7">
    <source>
        <dbReference type="ARBA" id="ARBA00022832"/>
    </source>
</evidence>
<dbReference type="InterPro" id="IPR046373">
    <property type="entry name" value="Acyl-CoA_Oxase/DH_mid-dom_sf"/>
</dbReference>
<dbReference type="Gene3D" id="2.40.110.10">
    <property type="entry name" value="Butyryl-CoA Dehydrogenase, subunit A, domain 2"/>
    <property type="match status" value="1"/>
</dbReference>
<dbReference type="EMBL" id="VFMN01000001">
    <property type="protein sequence ID" value="TQJ10483.1"/>
    <property type="molecule type" value="Genomic_DNA"/>
</dbReference>
<evidence type="ECO:0000256" key="8">
    <source>
        <dbReference type="ARBA" id="ARBA00023002"/>
    </source>
</evidence>
<dbReference type="InterPro" id="IPR036250">
    <property type="entry name" value="AcylCo_DH-like_C"/>
</dbReference>
<dbReference type="Pfam" id="PF01756">
    <property type="entry name" value="ACOX"/>
    <property type="match status" value="1"/>
</dbReference>
<dbReference type="SUPFAM" id="SSF47203">
    <property type="entry name" value="Acyl-CoA dehydrogenase C-terminal domain-like"/>
    <property type="match status" value="2"/>
</dbReference>
<comment type="cofactor">
    <cofactor evidence="1">
        <name>FAD</name>
        <dbReference type="ChEBI" id="CHEBI:57692"/>
    </cofactor>
</comment>
<keyword evidence="6" id="KW-0274">FAD</keyword>
<reference evidence="14 15" key="1">
    <citation type="submission" date="2019-06" db="EMBL/GenBank/DDBJ databases">
        <title>Sequencing the genomes of 1000 actinobacteria strains.</title>
        <authorList>
            <person name="Klenk H.-P."/>
        </authorList>
    </citation>
    <scope>NUCLEOTIDE SEQUENCE [LARGE SCALE GENOMIC DNA]</scope>
    <source>
        <strain evidence="14 15">DSM 18607</strain>
    </source>
</reference>
<evidence type="ECO:0000313" key="15">
    <source>
        <dbReference type="Proteomes" id="UP000317893"/>
    </source>
</evidence>
<keyword evidence="15" id="KW-1185">Reference proteome</keyword>
<comment type="similarity">
    <text evidence="3">Belongs to the acyl-CoA oxidase family.</text>
</comment>
<feature type="domain" description="Acyl-CoA oxidase C-alpha1" evidence="13">
    <location>
        <begin position="274"/>
        <end position="434"/>
    </location>
</feature>
<dbReference type="PANTHER" id="PTHR10909">
    <property type="entry name" value="ELECTRON TRANSPORT OXIDOREDUCTASE"/>
    <property type="match status" value="1"/>
</dbReference>
<evidence type="ECO:0000256" key="9">
    <source>
        <dbReference type="ARBA" id="ARBA00023098"/>
    </source>
</evidence>
<dbReference type="OrthoDB" id="1144545at2"/>
<comment type="subcellular location">
    <subcellularLocation>
        <location evidence="2">Peroxisome</location>
    </subcellularLocation>
</comment>
<dbReference type="InterPro" id="IPR012258">
    <property type="entry name" value="Acyl-CoA_oxidase"/>
</dbReference>
<dbReference type="InterPro" id="IPR006091">
    <property type="entry name" value="Acyl-CoA_Oxase/DH_mid-dom"/>
</dbReference>
<dbReference type="Proteomes" id="UP000317893">
    <property type="component" value="Unassembled WGS sequence"/>
</dbReference>
<gene>
    <name evidence="14" type="ORF">FB458_3607</name>
</gene>
<evidence type="ECO:0000256" key="1">
    <source>
        <dbReference type="ARBA" id="ARBA00001974"/>
    </source>
</evidence>
<evidence type="ECO:0000256" key="10">
    <source>
        <dbReference type="ARBA" id="ARBA00023140"/>
    </source>
</evidence>
<dbReference type="GO" id="GO:0003997">
    <property type="term" value="F:acyl-CoA oxidase activity"/>
    <property type="evidence" value="ECO:0007669"/>
    <property type="project" value="UniProtKB-EC"/>
</dbReference>
<dbReference type="FunFam" id="1.20.140.10:FF:000010">
    <property type="entry name" value="Acyl-coenzyme A oxidase"/>
    <property type="match status" value="1"/>
</dbReference>
<evidence type="ECO:0000256" key="2">
    <source>
        <dbReference type="ARBA" id="ARBA00004275"/>
    </source>
</evidence>
<feature type="domain" description="Acyl-CoA oxidase/dehydrogenase middle" evidence="12">
    <location>
        <begin position="129"/>
        <end position="238"/>
    </location>
</feature>
<dbReference type="FunFam" id="2.40.110.10:FF:000005">
    <property type="entry name" value="Acyl-coenzyme A oxidase"/>
    <property type="match status" value="1"/>
</dbReference>
<dbReference type="GO" id="GO:0005504">
    <property type="term" value="F:fatty acid binding"/>
    <property type="evidence" value="ECO:0007669"/>
    <property type="project" value="TreeGrafter"/>
</dbReference>
<name>A0A542E561_9MICO</name>
<dbReference type="SUPFAM" id="SSF56645">
    <property type="entry name" value="Acyl-CoA dehydrogenase NM domain-like"/>
    <property type="match status" value="1"/>
</dbReference>
<evidence type="ECO:0000256" key="4">
    <source>
        <dbReference type="ARBA" id="ARBA00012870"/>
    </source>
</evidence>
<evidence type="ECO:0000259" key="12">
    <source>
        <dbReference type="Pfam" id="PF02770"/>
    </source>
</evidence>
<evidence type="ECO:0000259" key="11">
    <source>
        <dbReference type="Pfam" id="PF01756"/>
    </source>
</evidence>